<evidence type="ECO:0000313" key="4">
    <source>
        <dbReference type="Proteomes" id="UP000092677"/>
    </source>
</evidence>
<feature type="transmembrane region" description="Helical" evidence="1">
    <location>
        <begin position="58"/>
        <end position="80"/>
    </location>
</feature>
<accession>A0A170TDD0</accession>
<sequence length="187" mass="20341">MGAITPVNSNRSVNNSTSNIESSVLNTTIQPLNSSVIHTNYTFSESVSHNNTALQSDVTYAIICAVYVLLILIFIVFVVCSVNYSNELHYQVFYNHHNDSYLTDSGYGESVDMSITSTNSNSTTSNHSSVNSVWSGAPDGVVESSDTDSSSGNVEGMIIGGNVDNEEDSTESIEVENVYEDVSLRWR</sequence>
<dbReference type="Proteomes" id="UP000092677">
    <property type="component" value="Unassembled WGS sequence"/>
</dbReference>
<proteinExistence type="predicted"/>
<dbReference type="AlphaFoldDB" id="A0A170TDD0"/>
<name>A0A170TDD0_EHRRU</name>
<protein>
    <submittedName>
        <fullName evidence="3">Putative integral membrane protein</fullName>
    </submittedName>
</protein>
<dbReference type="EMBL" id="BDDL01000094">
    <property type="protein sequence ID" value="GAT77620.1"/>
    <property type="molecule type" value="Genomic_DNA"/>
</dbReference>
<organism evidence="3 5">
    <name type="scientific">Ehrlichia ruminantium</name>
    <name type="common">heartwater rickettsia</name>
    <name type="synonym">Cowdria ruminantium</name>
    <dbReference type="NCBI Taxonomy" id="779"/>
    <lineage>
        <taxon>Bacteria</taxon>
        <taxon>Pseudomonadati</taxon>
        <taxon>Pseudomonadota</taxon>
        <taxon>Alphaproteobacteria</taxon>
        <taxon>Rickettsiales</taxon>
        <taxon>Anaplasmataceae</taxon>
        <taxon>Ehrlichia</taxon>
    </lineage>
</organism>
<comment type="caution">
    <text evidence="3">The sequence shown here is derived from an EMBL/GenBank/DDBJ whole genome shotgun (WGS) entry which is preliminary data.</text>
</comment>
<evidence type="ECO:0000313" key="2">
    <source>
        <dbReference type="EMBL" id="GAT77620.1"/>
    </source>
</evidence>
<reference evidence="3" key="1">
    <citation type="journal article" date="2016" name="Genome Announc.">
        <title>Draft Genome Sequences of Three Strains of Ehrlichia ruminantium, a Tick-Borne Pathogen of Ruminants, Isolated from Zimbabwe, The Gambia, and Ghana.</title>
        <authorList>
            <person name="Nakao R."/>
            <person name="Jongejan F."/>
            <person name="Sugimoto C."/>
        </authorList>
    </citation>
    <scope>NUCLEOTIDE SEQUENCE</scope>
    <source>
        <strain evidence="2">Kerr Seringe</strain>
        <strain evidence="3">Pokoase 417</strain>
    </source>
</reference>
<gene>
    <name evidence="2" type="ORF">EHRUM2_08470</name>
    <name evidence="3" type="ORF">EHRUM3_10130</name>
</gene>
<keyword evidence="1" id="KW-0472">Membrane</keyword>
<reference evidence="4 5" key="2">
    <citation type="submission" date="2016-05" db="EMBL/GenBank/DDBJ databases">
        <title>Draft genome sequences of four strains of Ehrlichia ruminantium, a tick-borne pathogen of ruminants, isolated from Zimbabwe, The Gambia and Ghana.</title>
        <authorList>
            <person name="Nakao R."/>
            <person name="Jongejan F."/>
            <person name="Sugimoto C."/>
        </authorList>
    </citation>
    <scope>NUCLEOTIDE SEQUENCE [LARGE SCALE GENOMIC DNA]</scope>
    <source>
        <strain evidence="4">Kerr Seringe</strain>
        <strain evidence="5">Pokoase 417</strain>
    </source>
</reference>
<dbReference type="EMBL" id="BDDM01000315">
    <property type="protein sequence ID" value="GAT78783.1"/>
    <property type="molecule type" value="Genomic_DNA"/>
</dbReference>
<evidence type="ECO:0000256" key="1">
    <source>
        <dbReference type="SAM" id="Phobius"/>
    </source>
</evidence>
<evidence type="ECO:0000313" key="3">
    <source>
        <dbReference type="EMBL" id="GAT78783.1"/>
    </source>
</evidence>
<evidence type="ECO:0000313" key="5">
    <source>
        <dbReference type="Proteomes" id="UP000092731"/>
    </source>
</evidence>
<keyword evidence="1" id="KW-1133">Transmembrane helix</keyword>
<dbReference type="Proteomes" id="UP000092731">
    <property type="component" value="Unassembled WGS sequence"/>
</dbReference>
<keyword evidence="1" id="KW-0812">Transmembrane</keyword>